<reference evidence="6" key="2">
    <citation type="journal article" date="2021" name="PeerJ">
        <title>Extensive microbial diversity within the chicken gut microbiome revealed by metagenomics and culture.</title>
        <authorList>
            <person name="Gilroy R."/>
            <person name="Ravi A."/>
            <person name="Getino M."/>
            <person name="Pursley I."/>
            <person name="Horton D.L."/>
            <person name="Alikhan N.F."/>
            <person name="Baker D."/>
            <person name="Gharbi K."/>
            <person name="Hall N."/>
            <person name="Watson M."/>
            <person name="Adriaenssens E.M."/>
            <person name="Foster-Nyarko E."/>
            <person name="Jarju S."/>
            <person name="Secka A."/>
            <person name="Antonio M."/>
            <person name="Oren A."/>
            <person name="Chaudhuri R.R."/>
            <person name="La Ragione R."/>
            <person name="Hildebrand F."/>
            <person name="Pallen M.J."/>
        </authorList>
    </citation>
    <scope>NUCLEOTIDE SEQUENCE</scope>
    <source>
        <strain evidence="6">CHK188-20938</strain>
    </source>
</reference>
<comment type="similarity">
    <text evidence="1 5">Belongs to the 5-formyltetrahydrofolate cyclo-ligase family.</text>
</comment>
<reference evidence="6" key="1">
    <citation type="submission" date="2020-10" db="EMBL/GenBank/DDBJ databases">
        <authorList>
            <person name="Gilroy R."/>
        </authorList>
    </citation>
    <scope>NUCLEOTIDE SEQUENCE</scope>
    <source>
        <strain evidence="6">CHK188-20938</strain>
    </source>
</reference>
<comment type="cofactor">
    <cofactor evidence="5">
        <name>Mg(2+)</name>
        <dbReference type="ChEBI" id="CHEBI:18420"/>
    </cofactor>
</comment>
<evidence type="ECO:0000313" key="6">
    <source>
        <dbReference type="EMBL" id="HIV24238.1"/>
    </source>
</evidence>
<dbReference type="Gene3D" id="3.40.50.10420">
    <property type="entry name" value="NagB/RpiA/CoA transferase-like"/>
    <property type="match status" value="1"/>
</dbReference>
<dbReference type="GO" id="GO:0035999">
    <property type="term" value="P:tetrahydrofolate interconversion"/>
    <property type="evidence" value="ECO:0007669"/>
    <property type="project" value="TreeGrafter"/>
</dbReference>
<dbReference type="PANTHER" id="PTHR23407:SF1">
    <property type="entry name" value="5-FORMYLTETRAHYDROFOLATE CYCLO-LIGASE"/>
    <property type="match status" value="1"/>
</dbReference>
<dbReference type="GO" id="GO:0005524">
    <property type="term" value="F:ATP binding"/>
    <property type="evidence" value="ECO:0007669"/>
    <property type="project" value="UniProtKB-KW"/>
</dbReference>
<gene>
    <name evidence="6" type="ORF">IAB71_00360</name>
</gene>
<dbReference type="AlphaFoldDB" id="A0A9D1T9P9"/>
<evidence type="ECO:0000256" key="4">
    <source>
        <dbReference type="PIRSR" id="PIRSR006806-1"/>
    </source>
</evidence>
<evidence type="ECO:0000256" key="3">
    <source>
        <dbReference type="ARBA" id="ARBA00022840"/>
    </source>
</evidence>
<keyword evidence="5" id="KW-0460">Magnesium</keyword>
<comment type="caution">
    <text evidence="6">The sequence shown here is derived from an EMBL/GenBank/DDBJ whole genome shotgun (WGS) entry which is preliminary data.</text>
</comment>
<organism evidence="6 7">
    <name type="scientific">Candidatus Scatomonas pullistercoris</name>
    <dbReference type="NCBI Taxonomy" id="2840920"/>
    <lineage>
        <taxon>Bacteria</taxon>
        <taxon>Bacillati</taxon>
        <taxon>Bacillota</taxon>
        <taxon>Clostridia</taxon>
        <taxon>Lachnospirales</taxon>
        <taxon>Lachnospiraceae</taxon>
        <taxon>Lachnospiraceae incertae sedis</taxon>
        <taxon>Candidatus Scatomonas</taxon>
    </lineage>
</organism>
<evidence type="ECO:0000256" key="5">
    <source>
        <dbReference type="RuleBase" id="RU361279"/>
    </source>
</evidence>
<dbReference type="EC" id="6.3.3.2" evidence="5"/>
<sequence length="182" mass="21515">MEAKKHIRKEVFARRRETPEQDIRNGSRRIFSQVVQLPEYREASVIYAYMDYNREVMTREFIERAWQEGKRVAVPRVVGQDMIFYLLESFDQLEEGYYGIPEPVSGVLADTAEALMIVPGVAFDEQRRRIGYGGGFYDRYLSRHRRHTTVAVAFEFQIFQELPAEPTDIRPEILITEKRIFR</sequence>
<keyword evidence="6" id="KW-0436">Ligase</keyword>
<evidence type="ECO:0000313" key="7">
    <source>
        <dbReference type="Proteomes" id="UP000824169"/>
    </source>
</evidence>
<accession>A0A9D1T9P9</accession>
<dbReference type="InterPro" id="IPR002698">
    <property type="entry name" value="FTHF_cligase"/>
</dbReference>
<feature type="binding site" evidence="4">
    <location>
        <position position="55"/>
    </location>
    <ligand>
        <name>substrate</name>
    </ligand>
</feature>
<dbReference type="EMBL" id="DVOO01000002">
    <property type="protein sequence ID" value="HIV24238.1"/>
    <property type="molecule type" value="Genomic_DNA"/>
</dbReference>
<dbReference type="PIRSF" id="PIRSF006806">
    <property type="entry name" value="FTHF_cligase"/>
    <property type="match status" value="1"/>
</dbReference>
<feature type="binding site" evidence="4">
    <location>
        <begin position="4"/>
        <end position="8"/>
    </location>
    <ligand>
        <name>ATP</name>
        <dbReference type="ChEBI" id="CHEBI:30616"/>
    </ligand>
</feature>
<dbReference type="Pfam" id="PF01812">
    <property type="entry name" value="5-FTHF_cyc-lig"/>
    <property type="match status" value="1"/>
</dbReference>
<dbReference type="InterPro" id="IPR024185">
    <property type="entry name" value="FTHF_cligase-like_sf"/>
</dbReference>
<feature type="binding site" evidence="4">
    <location>
        <begin position="129"/>
        <end position="137"/>
    </location>
    <ligand>
        <name>ATP</name>
        <dbReference type="ChEBI" id="CHEBI:30616"/>
    </ligand>
</feature>
<keyword evidence="5" id="KW-0479">Metal-binding</keyword>
<dbReference type="PANTHER" id="PTHR23407">
    <property type="entry name" value="ATPASE INHIBITOR/5-FORMYLTETRAHYDROFOLATE CYCLO-LIGASE"/>
    <property type="match status" value="1"/>
</dbReference>
<dbReference type="GO" id="GO:0046872">
    <property type="term" value="F:metal ion binding"/>
    <property type="evidence" value="ECO:0007669"/>
    <property type="project" value="UniProtKB-KW"/>
</dbReference>
<dbReference type="InterPro" id="IPR037171">
    <property type="entry name" value="NagB/RpiA_transferase-like"/>
</dbReference>
<dbReference type="GO" id="GO:0009396">
    <property type="term" value="P:folic acid-containing compound biosynthetic process"/>
    <property type="evidence" value="ECO:0007669"/>
    <property type="project" value="TreeGrafter"/>
</dbReference>
<dbReference type="NCBIfam" id="TIGR02727">
    <property type="entry name" value="MTHFS_bact"/>
    <property type="match status" value="1"/>
</dbReference>
<feature type="binding site" evidence="4">
    <location>
        <position position="50"/>
    </location>
    <ligand>
        <name>substrate</name>
    </ligand>
</feature>
<evidence type="ECO:0000256" key="1">
    <source>
        <dbReference type="ARBA" id="ARBA00010638"/>
    </source>
</evidence>
<name>A0A9D1T9P9_9FIRM</name>
<keyword evidence="2 4" id="KW-0547">Nucleotide-binding</keyword>
<dbReference type="SUPFAM" id="SSF100950">
    <property type="entry name" value="NagB/RpiA/CoA transferase-like"/>
    <property type="match status" value="1"/>
</dbReference>
<comment type="catalytic activity">
    <reaction evidence="5">
        <text>(6S)-5-formyl-5,6,7,8-tetrahydrofolate + ATP = (6R)-5,10-methenyltetrahydrofolate + ADP + phosphate</text>
        <dbReference type="Rhea" id="RHEA:10488"/>
        <dbReference type="ChEBI" id="CHEBI:30616"/>
        <dbReference type="ChEBI" id="CHEBI:43474"/>
        <dbReference type="ChEBI" id="CHEBI:57455"/>
        <dbReference type="ChEBI" id="CHEBI:57457"/>
        <dbReference type="ChEBI" id="CHEBI:456216"/>
        <dbReference type="EC" id="6.3.3.2"/>
    </reaction>
</comment>
<evidence type="ECO:0000256" key="2">
    <source>
        <dbReference type="ARBA" id="ARBA00022741"/>
    </source>
</evidence>
<dbReference type="GO" id="GO:0030272">
    <property type="term" value="F:5-formyltetrahydrofolate cyclo-ligase activity"/>
    <property type="evidence" value="ECO:0007669"/>
    <property type="project" value="UniProtKB-EC"/>
</dbReference>
<protein>
    <recommendedName>
        <fullName evidence="5">5-formyltetrahydrofolate cyclo-ligase</fullName>
        <ecNumber evidence="5">6.3.3.2</ecNumber>
    </recommendedName>
</protein>
<proteinExistence type="inferred from homology"/>
<dbReference type="Proteomes" id="UP000824169">
    <property type="component" value="Unassembled WGS sequence"/>
</dbReference>
<keyword evidence="3 4" id="KW-0067">ATP-binding</keyword>